<evidence type="ECO:0000313" key="8">
    <source>
        <dbReference type="Proteomes" id="UP000887540"/>
    </source>
</evidence>
<evidence type="ECO:0000256" key="3">
    <source>
        <dbReference type="ARBA" id="ARBA00022801"/>
    </source>
</evidence>
<dbReference type="GO" id="GO:0008330">
    <property type="term" value="F:protein tyrosine/threonine phosphatase activity"/>
    <property type="evidence" value="ECO:0007669"/>
    <property type="project" value="TreeGrafter"/>
</dbReference>
<dbReference type="WBParaSite" id="ACRNAN_Path_283.g1068.t1">
    <property type="protein sequence ID" value="ACRNAN_Path_283.g1068.t1"/>
    <property type="gene ID" value="ACRNAN_Path_283.g1068"/>
</dbReference>
<accession>A0A914C4K5</accession>
<reference evidence="9" key="1">
    <citation type="submission" date="2022-11" db="UniProtKB">
        <authorList>
            <consortium name="WormBaseParasite"/>
        </authorList>
    </citation>
    <scope>IDENTIFICATION</scope>
</reference>
<evidence type="ECO:0000259" key="7">
    <source>
        <dbReference type="PROSITE" id="PS50056"/>
    </source>
</evidence>
<feature type="domain" description="Tyrosine-protein phosphatase" evidence="6">
    <location>
        <begin position="188"/>
        <end position="331"/>
    </location>
</feature>
<keyword evidence="8" id="KW-1185">Reference proteome</keyword>
<dbReference type="PRINTS" id="PR01908">
    <property type="entry name" value="ADSPHPHTASE"/>
</dbReference>
<keyword evidence="3" id="KW-0378">Hydrolase</keyword>
<dbReference type="SUPFAM" id="SSF52799">
    <property type="entry name" value="(Phosphotyrosine protein) phosphatases II"/>
    <property type="match status" value="1"/>
</dbReference>
<dbReference type="InterPro" id="IPR029021">
    <property type="entry name" value="Prot-tyrosine_phosphatase-like"/>
</dbReference>
<dbReference type="SUPFAM" id="SSF52821">
    <property type="entry name" value="Rhodanese/Cell cycle control phosphatase"/>
    <property type="match status" value="1"/>
</dbReference>
<dbReference type="GO" id="GO:0043409">
    <property type="term" value="P:negative regulation of MAPK cascade"/>
    <property type="evidence" value="ECO:0007669"/>
    <property type="project" value="TreeGrafter"/>
</dbReference>
<evidence type="ECO:0000256" key="2">
    <source>
        <dbReference type="ARBA" id="ARBA00013064"/>
    </source>
</evidence>
<feature type="compositionally biased region" description="Low complexity" evidence="5">
    <location>
        <begin position="7"/>
        <end position="21"/>
    </location>
</feature>
<dbReference type="Gene3D" id="3.40.250.10">
    <property type="entry name" value="Rhodanese-like domain"/>
    <property type="match status" value="1"/>
</dbReference>
<proteinExistence type="inferred from homology"/>
<dbReference type="InterPro" id="IPR020422">
    <property type="entry name" value="TYR_PHOSPHATASE_DUAL_dom"/>
</dbReference>
<feature type="region of interest" description="Disordered" evidence="5">
    <location>
        <begin position="1"/>
        <end position="26"/>
    </location>
</feature>
<dbReference type="InterPro" id="IPR000340">
    <property type="entry name" value="Dual-sp_phosphatase_cat-dom"/>
</dbReference>
<dbReference type="GO" id="GO:0017017">
    <property type="term" value="F:MAP kinase tyrosine/serine/threonine phosphatase activity"/>
    <property type="evidence" value="ECO:0007669"/>
    <property type="project" value="InterPro"/>
</dbReference>
<evidence type="ECO:0000256" key="1">
    <source>
        <dbReference type="ARBA" id="ARBA00008601"/>
    </source>
</evidence>
<organism evidence="8 9">
    <name type="scientific">Acrobeloides nanus</name>
    <dbReference type="NCBI Taxonomy" id="290746"/>
    <lineage>
        <taxon>Eukaryota</taxon>
        <taxon>Metazoa</taxon>
        <taxon>Ecdysozoa</taxon>
        <taxon>Nematoda</taxon>
        <taxon>Chromadorea</taxon>
        <taxon>Rhabditida</taxon>
        <taxon>Tylenchina</taxon>
        <taxon>Cephalobomorpha</taxon>
        <taxon>Cephaloboidea</taxon>
        <taxon>Cephalobidae</taxon>
        <taxon>Acrobeloides</taxon>
    </lineage>
</organism>
<dbReference type="Proteomes" id="UP000887540">
    <property type="component" value="Unplaced"/>
</dbReference>
<dbReference type="Pfam" id="PF00782">
    <property type="entry name" value="DSPc"/>
    <property type="match status" value="1"/>
</dbReference>
<dbReference type="GO" id="GO:0033550">
    <property type="term" value="F:MAP kinase tyrosine phosphatase activity"/>
    <property type="evidence" value="ECO:0007669"/>
    <property type="project" value="TreeGrafter"/>
</dbReference>
<sequence>MMELERSTSTLTSIPTSSTMSDSDVGSYRVSGDQLVDILSSGNRFSSPYVILDCRESGSHPMIRGAQKVRLPSVLYRRLNNGTLSPASICPMLNSSDCQVVIVPDSMSPNSLASKVFNILVQRQFNVAFLADDVDELAHTHPSLCNVTSPEDIVSELKLNLLSVCDGYKTNTSSQIGKEKNQPPSKLFPVQILPYLFLGNDETAKDKSQLEKYGIRYIINVTANLPNYFHDDPRFHYLRIGVDDTCSHNLAQFFPDAIAFIEKARAENASILVHCWAGISRSVTVCLAYLMHATHKTLEEAFDILLKQNGAIAPNFHFMGQLTEFERTLFPNESLFTPDSGMGSSVPSSTTSSESGCSSY</sequence>
<dbReference type="GO" id="GO:0005829">
    <property type="term" value="C:cytosol"/>
    <property type="evidence" value="ECO:0007669"/>
    <property type="project" value="TreeGrafter"/>
</dbReference>
<dbReference type="SMART" id="SM00195">
    <property type="entry name" value="DSPc"/>
    <property type="match status" value="1"/>
</dbReference>
<dbReference type="EC" id="3.1.3.48" evidence="2"/>
<protein>
    <recommendedName>
        <fullName evidence="2">protein-tyrosine-phosphatase</fullName>
        <ecNumber evidence="2">3.1.3.48</ecNumber>
    </recommendedName>
</protein>
<dbReference type="Gene3D" id="3.90.190.10">
    <property type="entry name" value="Protein tyrosine phosphatase superfamily"/>
    <property type="match status" value="1"/>
</dbReference>
<dbReference type="PRINTS" id="PR01764">
    <property type="entry name" value="MAPKPHPHTASE"/>
</dbReference>
<dbReference type="PANTHER" id="PTHR10159:SF519">
    <property type="entry name" value="DUAL SPECIFICITY PROTEIN PHOSPHATASE MPK3"/>
    <property type="match status" value="1"/>
</dbReference>
<dbReference type="PROSITE" id="PS50056">
    <property type="entry name" value="TYR_PHOSPHATASE_2"/>
    <property type="match status" value="1"/>
</dbReference>
<dbReference type="PROSITE" id="PS50054">
    <property type="entry name" value="TYR_PHOSPHATASE_DUAL"/>
    <property type="match status" value="1"/>
</dbReference>
<comment type="similarity">
    <text evidence="1">Belongs to the protein-tyrosine phosphatase family. Non-receptor class dual specificity subfamily.</text>
</comment>
<dbReference type="AlphaFoldDB" id="A0A914C4K5"/>
<feature type="region of interest" description="Disordered" evidence="5">
    <location>
        <begin position="339"/>
        <end position="360"/>
    </location>
</feature>
<evidence type="ECO:0000256" key="4">
    <source>
        <dbReference type="ARBA" id="ARBA00022912"/>
    </source>
</evidence>
<keyword evidence="4" id="KW-0904">Protein phosphatase</keyword>
<evidence type="ECO:0000313" key="9">
    <source>
        <dbReference type="WBParaSite" id="ACRNAN_Path_283.g1068.t1"/>
    </source>
</evidence>
<feature type="compositionally biased region" description="Low complexity" evidence="5">
    <location>
        <begin position="340"/>
        <end position="360"/>
    </location>
</feature>
<evidence type="ECO:0000256" key="5">
    <source>
        <dbReference type="SAM" id="MobiDB-lite"/>
    </source>
</evidence>
<dbReference type="InterPro" id="IPR036873">
    <property type="entry name" value="Rhodanese-like_dom_sf"/>
</dbReference>
<dbReference type="InterPro" id="IPR008343">
    <property type="entry name" value="MKP"/>
</dbReference>
<evidence type="ECO:0000259" key="6">
    <source>
        <dbReference type="PROSITE" id="PS50054"/>
    </source>
</evidence>
<dbReference type="PANTHER" id="PTHR10159">
    <property type="entry name" value="DUAL SPECIFICITY PROTEIN PHOSPHATASE"/>
    <property type="match status" value="1"/>
</dbReference>
<name>A0A914C4K5_9BILA</name>
<dbReference type="InterPro" id="IPR000387">
    <property type="entry name" value="Tyr_Pase_dom"/>
</dbReference>
<feature type="domain" description="Tyrosine specific protein phosphatases" evidence="7">
    <location>
        <begin position="252"/>
        <end position="309"/>
    </location>
</feature>